<evidence type="ECO:0000256" key="1">
    <source>
        <dbReference type="SAM" id="SignalP"/>
    </source>
</evidence>
<dbReference type="InterPro" id="IPR018946">
    <property type="entry name" value="PhoD-like_MPP"/>
</dbReference>
<protein>
    <submittedName>
        <fullName evidence="4">Alkaline phosphatase D</fullName>
    </submittedName>
</protein>
<dbReference type="InterPro" id="IPR029052">
    <property type="entry name" value="Metallo-depent_PP-like"/>
</dbReference>
<feature type="signal peptide" evidence="1">
    <location>
        <begin position="1"/>
        <end position="21"/>
    </location>
</feature>
<dbReference type="RefSeq" id="WP_165358418.1">
    <property type="nucleotide sequence ID" value="NZ_ML142897.1"/>
</dbReference>
<dbReference type="AlphaFoldDB" id="A0A2P8EGI3"/>
<feature type="domain" description="PhoD-like phosphatase metallophosphatase" evidence="2">
    <location>
        <begin position="154"/>
        <end position="478"/>
    </location>
</feature>
<dbReference type="Pfam" id="PF09423">
    <property type="entry name" value="PhoD"/>
    <property type="match status" value="1"/>
</dbReference>
<dbReference type="EMBL" id="PYGE01000001">
    <property type="protein sequence ID" value="PSL08564.1"/>
    <property type="molecule type" value="Genomic_DNA"/>
</dbReference>
<keyword evidence="5" id="KW-1185">Reference proteome</keyword>
<comment type="caution">
    <text evidence="4">The sequence shown here is derived from an EMBL/GenBank/DDBJ whole genome shotgun (WGS) entry which is preliminary data.</text>
</comment>
<dbReference type="SUPFAM" id="SSF56300">
    <property type="entry name" value="Metallo-dependent phosphatases"/>
    <property type="match status" value="1"/>
</dbReference>
<keyword evidence="1" id="KW-0732">Signal</keyword>
<accession>A0A2P8EGI3</accession>
<feature type="domain" description="Phospholipase D N-terminal" evidence="3">
    <location>
        <begin position="43"/>
        <end position="141"/>
    </location>
</feature>
<evidence type="ECO:0000259" key="2">
    <source>
        <dbReference type="Pfam" id="PF09423"/>
    </source>
</evidence>
<name>A0A2P8EGI3_9ACTN</name>
<evidence type="ECO:0000313" key="4">
    <source>
        <dbReference type="EMBL" id="PSL08564.1"/>
    </source>
</evidence>
<dbReference type="PROSITE" id="PS51318">
    <property type="entry name" value="TAT"/>
    <property type="match status" value="1"/>
</dbReference>
<dbReference type="Proteomes" id="UP000243528">
    <property type="component" value="Unassembled WGS sequence"/>
</dbReference>
<dbReference type="Gene3D" id="3.60.21.70">
    <property type="entry name" value="PhoD-like phosphatase"/>
    <property type="match status" value="1"/>
</dbReference>
<dbReference type="Pfam" id="PF16655">
    <property type="entry name" value="PhoD_N"/>
    <property type="match status" value="1"/>
</dbReference>
<dbReference type="InterPro" id="IPR032093">
    <property type="entry name" value="PhoD_N"/>
</dbReference>
<feature type="chain" id="PRO_5038968910" evidence="1">
    <location>
        <begin position="22"/>
        <end position="509"/>
    </location>
</feature>
<dbReference type="CDD" id="cd07389">
    <property type="entry name" value="MPP_PhoD"/>
    <property type="match status" value="1"/>
</dbReference>
<dbReference type="PANTHER" id="PTHR43606">
    <property type="entry name" value="PHOSPHATASE, PUTATIVE (AFU_ORTHOLOGUE AFUA_6G08710)-RELATED"/>
    <property type="match status" value="1"/>
</dbReference>
<proteinExistence type="predicted"/>
<dbReference type="InterPro" id="IPR006311">
    <property type="entry name" value="TAT_signal"/>
</dbReference>
<dbReference type="PANTHER" id="PTHR43606:SF2">
    <property type="entry name" value="ALKALINE PHOSPHATASE FAMILY PROTEIN (AFU_ORTHOLOGUE AFUA_5G03860)"/>
    <property type="match status" value="1"/>
</dbReference>
<dbReference type="InterPro" id="IPR052900">
    <property type="entry name" value="Phospholipid_Metab_Enz"/>
</dbReference>
<gene>
    <name evidence="4" type="ORF">CLV30_101539</name>
</gene>
<organism evidence="4 5">
    <name type="scientific">Haloactinopolyspora alba</name>
    <dbReference type="NCBI Taxonomy" id="648780"/>
    <lineage>
        <taxon>Bacteria</taxon>
        <taxon>Bacillati</taxon>
        <taxon>Actinomycetota</taxon>
        <taxon>Actinomycetes</taxon>
        <taxon>Jiangellales</taxon>
        <taxon>Jiangellaceae</taxon>
        <taxon>Haloactinopolyspora</taxon>
    </lineage>
</organism>
<reference evidence="4 5" key="1">
    <citation type="submission" date="2018-03" db="EMBL/GenBank/DDBJ databases">
        <title>Genomic Encyclopedia of Archaeal and Bacterial Type Strains, Phase II (KMG-II): from individual species to whole genera.</title>
        <authorList>
            <person name="Goeker M."/>
        </authorList>
    </citation>
    <scope>NUCLEOTIDE SEQUENCE [LARGE SCALE GENOMIC DNA]</scope>
    <source>
        <strain evidence="4 5">DSM 45211</strain>
    </source>
</reference>
<evidence type="ECO:0000313" key="5">
    <source>
        <dbReference type="Proteomes" id="UP000243528"/>
    </source>
</evidence>
<evidence type="ECO:0000259" key="3">
    <source>
        <dbReference type="Pfam" id="PF16655"/>
    </source>
</evidence>
<sequence>MNQLARRRFLQLGGATAAAVAAPTTAGWAVPSPGRLPDGLFALGVASGDPLPDRVVIWTRLVPEPLALDGTGGMTSRPVPVQWEIAHDEKFSQLARRGATVARPETGHSVHVDVEGLDPARWYYYRFRVQRQLSPVGRTRTAPAPGTMPDGWKFTVASCQNYPSGFYTSYLNMLDEEPDLVFHLGDYIYEGGAQGRLGRGHVPHHEIRTLADYRVRLAQYRGDPNLRAMHGAAPFAMTFDDHEVENNWSKEDADPDVPPEEFARRKAAAFQAYWEHMPLRTAQRPQGSAIRMYRRLHWGDLATINLLDTRQYRSDQIPDREADGPEAWDPDLELLGNEQMSWLLDGLSRSSTRWNVLGQQVPFFEDPDVGRENDKWDGYRVARQKVLDVLAGGGPRNPVVLSGDIHQNRAADIKADFRDPEAATVGVEFTGTSISSGGDTVPDARFDPDPANPHIRMKGSGRGYVAVSVTPDECRADFRVVDTVEQPTSGVSTVASFVARDGEPGLTRD</sequence>
<dbReference type="InterPro" id="IPR038607">
    <property type="entry name" value="PhoD-like_sf"/>
</dbReference>
<dbReference type="Gene3D" id="2.60.40.380">
    <property type="entry name" value="Purple acid phosphatase-like, N-terminal"/>
    <property type="match status" value="1"/>
</dbReference>